<evidence type="ECO:0000256" key="4">
    <source>
        <dbReference type="ARBA" id="ARBA00022729"/>
    </source>
</evidence>
<gene>
    <name evidence="6" type="ORF">BEMITA_LOCUS914</name>
</gene>
<evidence type="ECO:0000256" key="2">
    <source>
        <dbReference type="ARBA" id="ARBA00007236"/>
    </source>
</evidence>
<keyword evidence="4" id="KW-0732">Signal</keyword>
<comment type="subcellular location">
    <subcellularLocation>
        <location evidence="1">Secreted</location>
    </subcellularLocation>
</comment>
<dbReference type="GO" id="GO:0005576">
    <property type="term" value="C:extracellular region"/>
    <property type="evidence" value="ECO:0007669"/>
    <property type="project" value="UniProtKB-SubCell"/>
</dbReference>
<evidence type="ECO:0000256" key="1">
    <source>
        <dbReference type="ARBA" id="ARBA00004613"/>
    </source>
</evidence>
<proteinExistence type="inferred from homology"/>
<comment type="similarity">
    <text evidence="2">Belongs to the IL-17 family.</text>
</comment>
<keyword evidence="7" id="KW-1185">Reference proteome</keyword>
<accession>A0A9N9ZXG0</accession>
<evidence type="ECO:0000313" key="6">
    <source>
        <dbReference type="EMBL" id="CAH0381245.1"/>
    </source>
</evidence>
<dbReference type="InterPro" id="IPR010345">
    <property type="entry name" value="IL-17_fam"/>
</dbReference>
<dbReference type="Proteomes" id="UP001152759">
    <property type="component" value="Chromosome 1"/>
</dbReference>
<dbReference type="Gene3D" id="2.10.90.10">
    <property type="entry name" value="Cystine-knot cytokines"/>
    <property type="match status" value="1"/>
</dbReference>
<feature type="compositionally biased region" description="Basic and acidic residues" evidence="5">
    <location>
        <begin position="59"/>
        <end position="70"/>
    </location>
</feature>
<dbReference type="Pfam" id="PF06083">
    <property type="entry name" value="IL17"/>
    <property type="match status" value="1"/>
</dbReference>
<reference evidence="6" key="1">
    <citation type="submission" date="2021-12" db="EMBL/GenBank/DDBJ databases">
        <authorList>
            <person name="King R."/>
        </authorList>
    </citation>
    <scope>NUCLEOTIDE SEQUENCE</scope>
</reference>
<dbReference type="EMBL" id="OU963862">
    <property type="protein sequence ID" value="CAH0381245.1"/>
    <property type="molecule type" value="Genomic_DNA"/>
</dbReference>
<evidence type="ECO:0000256" key="3">
    <source>
        <dbReference type="ARBA" id="ARBA00022525"/>
    </source>
</evidence>
<dbReference type="InterPro" id="IPR029034">
    <property type="entry name" value="Cystine-knot_cytokine"/>
</dbReference>
<name>A0A9N9ZXG0_BEMTA</name>
<protein>
    <submittedName>
        <fullName evidence="6">Uncharacterized protein</fullName>
    </submittedName>
</protein>
<dbReference type="AlphaFoldDB" id="A0A9N9ZXG0"/>
<evidence type="ECO:0000256" key="5">
    <source>
        <dbReference type="SAM" id="MobiDB-lite"/>
    </source>
</evidence>
<organism evidence="6 7">
    <name type="scientific">Bemisia tabaci</name>
    <name type="common">Sweetpotato whitefly</name>
    <name type="synonym">Aleurodes tabaci</name>
    <dbReference type="NCBI Taxonomy" id="7038"/>
    <lineage>
        <taxon>Eukaryota</taxon>
        <taxon>Metazoa</taxon>
        <taxon>Ecdysozoa</taxon>
        <taxon>Arthropoda</taxon>
        <taxon>Hexapoda</taxon>
        <taxon>Insecta</taxon>
        <taxon>Pterygota</taxon>
        <taxon>Neoptera</taxon>
        <taxon>Paraneoptera</taxon>
        <taxon>Hemiptera</taxon>
        <taxon>Sternorrhyncha</taxon>
        <taxon>Aleyrodoidea</taxon>
        <taxon>Aleyrodidae</taxon>
        <taxon>Aleyrodinae</taxon>
        <taxon>Bemisia</taxon>
    </lineage>
</organism>
<keyword evidence="3" id="KW-0964">Secreted</keyword>
<evidence type="ECO:0000313" key="7">
    <source>
        <dbReference type="Proteomes" id="UP001152759"/>
    </source>
</evidence>
<dbReference type="SUPFAM" id="SSF57501">
    <property type="entry name" value="Cystine-knot cytokines"/>
    <property type="match status" value="1"/>
</dbReference>
<sequence>MEKPCGNLVKKCRPMLKNLFPTCVLIVYFFVLSNIQMVMSRTVPNHQNSIELMPSGKNNTEKRGSDPEKMDLYPYQYGRHPYRHKRQLNYEMTLEEGQFASMCSYEIKVDTNPKRIPEKITRVECRNQGCVCAQMGNYKCTQLVSQVHVQYRDSEESQEVHKYETIKVPYACTCALRVSVDSKTVPTPEIV</sequence>
<feature type="region of interest" description="Disordered" evidence="5">
    <location>
        <begin position="48"/>
        <end position="70"/>
    </location>
</feature>
<dbReference type="GO" id="GO:0005125">
    <property type="term" value="F:cytokine activity"/>
    <property type="evidence" value="ECO:0007669"/>
    <property type="project" value="InterPro"/>
</dbReference>